<comment type="caution">
    <text evidence="2">The sequence shown here is derived from an EMBL/GenBank/DDBJ whole genome shotgun (WGS) entry which is preliminary data.</text>
</comment>
<gene>
    <name evidence="2" type="ORF">HMPREF0281_02333</name>
</gene>
<dbReference type="EMBL" id="ADNS01000031">
    <property type="protein sequence ID" value="EFG80240.1"/>
    <property type="molecule type" value="Genomic_DNA"/>
</dbReference>
<dbReference type="Pfam" id="PF08937">
    <property type="entry name" value="ThsB_TIR"/>
    <property type="match status" value="1"/>
</dbReference>
<sequence length="194" mass="22330">MGHKVYISFKTEDARFKEEIQSWEHLDYVDKSLNEPIDSENDDYVLRTIREEYLHDSTVTVFLIGENSSEDLGAWEQRFIKGELQASLYNREGNTKSGVLGVVLPSMMSTVYKGSLKCSQCGETHRTVMINDSTVIKEFSFNFYIPKVGCAWAESERFCVLVPWESFKDDPNTWIDKAYDKRSEAIAAKTKVRP</sequence>
<dbReference type="RefSeq" id="WP_003849210.1">
    <property type="nucleotide sequence ID" value="NZ_CP009244.1"/>
</dbReference>
<dbReference type="Proteomes" id="UP000006015">
    <property type="component" value="Unassembled WGS sequence"/>
</dbReference>
<evidence type="ECO:0000313" key="3">
    <source>
        <dbReference type="Proteomes" id="UP000006015"/>
    </source>
</evidence>
<reference evidence="2 3" key="1">
    <citation type="submission" date="2010-04" db="EMBL/GenBank/DDBJ databases">
        <authorList>
            <person name="Weinstock G."/>
            <person name="Sodergren E."/>
            <person name="Clifton S."/>
            <person name="Fulton L."/>
            <person name="Fulton B."/>
            <person name="Courtney L."/>
            <person name="Fronick C."/>
            <person name="Harrison M."/>
            <person name="Strong C."/>
            <person name="Farmer C."/>
            <person name="Delahaunty K."/>
            <person name="Markovic C."/>
            <person name="Hall O."/>
            <person name="Minx P."/>
            <person name="Tomlinson C."/>
            <person name="Mitreva M."/>
            <person name="Hou S."/>
            <person name="Wollam A."/>
            <person name="Pepin K.H."/>
            <person name="Johnson M."/>
            <person name="Bhonagiri V."/>
            <person name="Zhang X."/>
            <person name="Suruliraj S."/>
            <person name="Warren W."/>
            <person name="Chinwalla A."/>
            <person name="Mardis E.R."/>
            <person name="Wilson R.K."/>
        </authorList>
    </citation>
    <scope>NUCLEOTIDE SEQUENCE [LARGE SCALE GENOMIC DNA]</scope>
    <source>
        <strain evidence="2 3">DSM 20306</strain>
    </source>
</reference>
<name>A0ABN0ABY3_CORAM</name>
<feature type="domain" description="Thoeris protein ThsB TIR-like" evidence="1">
    <location>
        <begin position="6"/>
        <end position="106"/>
    </location>
</feature>
<protein>
    <recommendedName>
        <fullName evidence="1">Thoeris protein ThsB TIR-like domain-containing protein</fullName>
    </recommendedName>
</protein>
<keyword evidence="3" id="KW-1185">Reference proteome</keyword>
<proteinExistence type="predicted"/>
<accession>A0ABN0ABY3</accession>
<dbReference type="InterPro" id="IPR015032">
    <property type="entry name" value="ThsB__TIR-like_domain"/>
</dbReference>
<evidence type="ECO:0000313" key="2">
    <source>
        <dbReference type="EMBL" id="EFG80240.1"/>
    </source>
</evidence>
<evidence type="ECO:0000259" key="1">
    <source>
        <dbReference type="Pfam" id="PF08937"/>
    </source>
</evidence>
<organism evidence="2 3">
    <name type="scientific">Corynebacterium ammoniagenes DSM 20306</name>
    <dbReference type="NCBI Taxonomy" id="649754"/>
    <lineage>
        <taxon>Bacteria</taxon>
        <taxon>Bacillati</taxon>
        <taxon>Actinomycetota</taxon>
        <taxon>Actinomycetes</taxon>
        <taxon>Mycobacteriales</taxon>
        <taxon>Corynebacteriaceae</taxon>
        <taxon>Corynebacterium</taxon>
    </lineage>
</organism>